<reference evidence="1 2" key="1">
    <citation type="journal article" date="2018" name="Nat. Genet.">
        <title>The Rosa genome provides new insights in the design of modern roses.</title>
        <authorList>
            <person name="Bendahmane M."/>
        </authorList>
    </citation>
    <scope>NUCLEOTIDE SEQUENCE [LARGE SCALE GENOMIC DNA]</scope>
    <source>
        <strain evidence="2">cv. Old Blush</strain>
    </source>
</reference>
<evidence type="ECO:0000313" key="2">
    <source>
        <dbReference type="Proteomes" id="UP000238479"/>
    </source>
</evidence>
<protein>
    <submittedName>
        <fullName evidence="1">Uncharacterized protein</fullName>
    </submittedName>
</protein>
<organism evidence="1 2">
    <name type="scientific">Rosa chinensis</name>
    <name type="common">China rose</name>
    <dbReference type="NCBI Taxonomy" id="74649"/>
    <lineage>
        <taxon>Eukaryota</taxon>
        <taxon>Viridiplantae</taxon>
        <taxon>Streptophyta</taxon>
        <taxon>Embryophyta</taxon>
        <taxon>Tracheophyta</taxon>
        <taxon>Spermatophyta</taxon>
        <taxon>Magnoliopsida</taxon>
        <taxon>eudicotyledons</taxon>
        <taxon>Gunneridae</taxon>
        <taxon>Pentapetalae</taxon>
        <taxon>rosids</taxon>
        <taxon>fabids</taxon>
        <taxon>Rosales</taxon>
        <taxon>Rosaceae</taxon>
        <taxon>Rosoideae</taxon>
        <taxon>Rosoideae incertae sedis</taxon>
        <taxon>Rosa</taxon>
    </lineage>
</organism>
<dbReference type="Gramene" id="PRQ59972">
    <property type="protein sequence ID" value="PRQ59972"/>
    <property type="gene ID" value="RchiOBHm_Chr1g0376051"/>
</dbReference>
<dbReference type="AlphaFoldDB" id="A0A2P6SMS4"/>
<name>A0A2P6SMS4_ROSCH</name>
<proteinExistence type="predicted"/>
<sequence>MIYRSSIRVSGFIQIYWIGGFQRYLQWCSSAGAKRNEAGN</sequence>
<comment type="caution">
    <text evidence="1">The sequence shown here is derived from an EMBL/GenBank/DDBJ whole genome shotgun (WGS) entry which is preliminary data.</text>
</comment>
<accession>A0A2P6SMS4</accession>
<gene>
    <name evidence="1" type="ORF">RchiOBHm_Chr1g0376051</name>
</gene>
<keyword evidence="2" id="KW-1185">Reference proteome</keyword>
<evidence type="ECO:0000313" key="1">
    <source>
        <dbReference type="EMBL" id="PRQ59972.1"/>
    </source>
</evidence>
<dbReference type="Proteomes" id="UP000238479">
    <property type="component" value="Chromosome 1"/>
</dbReference>
<dbReference type="EMBL" id="PDCK01000039">
    <property type="protein sequence ID" value="PRQ59972.1"/>
    <property type="molecule type" value="Genomic_DNA"/>
</dbReference>